<evidence type="ECO:0000256" key="3">
    <source>
        <dbReference type="ARBA" id="ARBA00022679"/>
    </source>
</evidence>
<dbReference type="PANTHER" id="PTHR43671:SF98">
    <property type="entry name" value="SERINE_THREONINE-PROTEIN KINASE NEK11"/>
    <property type="match status" value="1"/>
</dbReference>
<dbReference type="EC" id="2.7.11.1" evidence="1"/>
<dbReference type="Gene3D" id="1.10.510.10">
    <property type="entry name" value="Transferase(Phosphotransferase) domain 1"/>
    <property type="match status" value="1"/>
</dbReference>
<gene>
    <name evidence="10" type="ORF">K505DRAFT_225782</name>
</gene>
<evidence type="ECO:0000259" key="9">
    <source>
        <dbReference type="PROSITE" id="PS50011"/>
    </source>
</evidence>
<dbReference type="InterPro" id="IPR000719">
    <property type="entry name" value="Prot_kinase_dom"/>
</dbReference>
<comment type="catalytic activity">
    <reaction evidence="7">
        <text>L-threonyl-[protein] + ATP = O-phospho-L-threonyl-[protein] + ADP + H(+)</text>
        <dbReference type="Rhea" id="RHEA:46608"/>
        <dbReference type="Rhea" id="RHEA-COMP:11060"/>
        <dbReference type="Rhea" id="RHEA-COMP:11605"/>
        <dbReference type="ChEBI" id="CHEBI:15378"/>
        <dbReference type="ChEBI" id="CHEBI:30013"/>
        <dbReference type="ChEBI" id="CHEBI:30616"/>
        <dbReference type="ChEBI" id="CHEBI:61977"/>
        <dbReference type="ChEBI" id="CHEBI:456216"/>
        <dbReference type="EC" id="2.7.11.1"/>
    </reaction>
</comment>
<keyword evidence="2" id="KW-0723">Serine/threonine-protein kinase</keyword>
<dbReference type="PANTHER" id="PTHR43671">
    <property type="entry name" value="SERINE/THREONINE-PROTEIN KINASE NEK"/>
    <property type="match status" value="1"/>
</dbReference>
<dbReference type="AlphaFoldDB" id="A0A6A6XLN1"/>
<sequence>SCPGGSFNKGIWIVQHMNTGKILLCKNVPARGSDVEVKMLKLLQDHPNVTHIYDCIPGNWESWQKYSEQPCAWDKIILEYCDRGTLATLIERYQNLNLSIPEAFIWKVLESLAEALRYLHAGRNLKFENEEWHTPNANWDPIIHRDIIPSNIFLSSTDHSDPLYPRVVLGDFGCAVTSSDLLEGKESPDSLPHQDPFFLGPERREHSTYSDVYQIGIVAWCLCYRVVSPPIAPPEASTYQGFSILPIQDDEITNGMWAYSEDLRQVISSCLRYTGVDRPDSKELLESIQNARRGLQDKLKDEMLL</sequence>
<evidence type="ECO:0000256" key="7">
    <source>
        <dbReference type="ARBA" id="ARBA00047899"/>
    </source>
</evidence>
<evidence type="ECO:0000256" key="1">
    <source>
        <dbReference type="ARBA" id="ARBA00012513"/>
    </source>
</evidence>
<keyword evidence="3" id="KW-0808">Transferase</keyword>
<keyword evidence="11" id="KW-1185">Reference proteome</keyword>
<evidence type="ECO:0000256" key="2">
    <source>
        <dbReference type="ARBA" id="ARBA00022527"/>
    </source>
</evidence>
<accession>A0A6A6XLN1</accession>
<comment type="catalytic activity">
    <reaction evidence="8">
        <text>L-seryl-[protein] + ATP = O-phospho-L-seryl-[protein] + ADP + H(+)</text>
        <dbReference type="Rhea" id="RHEA:17989"/>
        <dbReference type="Rhea" id="RHEA-COMP:9863"/>
        <dbReference type="Rhea" id="RHEA-COMP:11604"/>
        <dbReference type="ChEBI" id="CHEBI:15378"/>
        <dbReference type="ChEBI" id="CHEBI:29999"/>
        <dbReference type="ChEBI" id="CHEBI:30616"/>
        <dbReference type="ChEBI" id="CHEBI:83421"/>
        <dbReference type="ChEBI" id="CHEBI:456216"/>
        <dbReference type="EC" id="2.7.11.1"/>
    </reaction>
</comment>
<evidence type="ECO:0000256" key="8">
    <source>
        <dbReference type="ARBA" id="ARBA00048679"/>
    </source>
</evidence>
<dbReference type="OrthoDB" id="310217at2759"/>
<dbReference type="GO" id="GO:0005524">
    <property type="term" value="F:ATP binding"/>
    <property type="evidence" value="ECO:0007669"/>
    <property type="project" value="UniProtKB-KW"/>
</dbReference>
<keyword evidence="4" id="KW-0547">Nucleotide-binding</keyword>
<evidence type="ECO:0000256" key="4">
    <source>
        <dbReference type="ARBA" id="ARBA00022741"/>
    </source>
</evidence>
<feature type="domain" description="Protein kinase" evidence="9">
    <location>
        <begin position="1"/>
        <end position="304"/>
    </location>
</feature>
<reference evidence="10" key="1">
    <citation type="journal article" date="2020" name="Stud. Mycol.">
        <title>101 Dothideomycetes genomes: a test case for predicting lifestyles and emergence of pathogens.</title>
        <authorList>
            <person name="Haridas S."/>
            <person name="Albert R."/>
            <person name="Binder M."/>
            <person name="Bloem J."/>
            <person name="Labutti K."/>
            <person name="Salamov A."/>
            <person name="Andreopoulos B."/>
            <person name="Baker S."/>
            <person name="Barry K."/>
            <person name="Bills G."/>
            <person name="Bluhm B."/>
            <person name="Cannon C."/>
            <person name="Castanera R."/>
            <person name="Culley D."/>
            <person name="Daum C."/>
            <person name="Ezra D."/>
            <person name="Gonzalez J."/>
            <person name="Henrissat B."/>
            <person name="Kuo A."/>
            <person name="Liang C."/>
            <person name="Lipzen A."/>
            <person name="Lutzoni F."/>
            <person name="Magnuson J."/>
            <person name="Mondo S."/>
            <person name="Nolan M."/>
            <person name="Ohm R."/>
            <person name="Pangilinan J."/>
            <person name="Park H.-J."/>
            <person name="Ramirez L."/>
            <person name="Alfaro M."/>
            <person name="Sun H."/>
            <person name="Tritt A."/>
            <person name="Yoshinaga Y."/>
            <person name="Zwiers L.-H."/>
            <person name="Turgeon B."/>
            <person name="Goodwin S."/>
            <person name="Spatafora J."/>
            <person name="Crous P."/>
            <person name="Grigoriev I."/>
        </authorList>
    </citation>
    <scope>NUCLEOTIDE SEQUENCE</scope>
    <source>
        <strain evidence="10">CBS 109.77</strain>
    </source>
</reference>
<feature type="non-terminal residue" evidence="10">
    <location>
        <position position="305"/>
    </location>
</feature>
<name>A0A6A6XLN1_9PLEO</name>
<dbReference type="InterPro" id="IPR011009">
    <property type="entry name" value="Kinase-like_dom_sf"/>
</dbReference>
<evidence type="ECO:0000313" key="10">
    <source>
        <dbReference type="EMBL" id="KAF2797289.1"/>
    </source>
</evidence>
<keyword evidence="6" id="KW-0067">ATP-binding</keyword>
<organism evidence="10 11">
    <name type="scientific">Melanomma pulvis-pyrius CBS 109.77</name>
    <dbReference type="NCBI Taxonomy" id="1314802"/>
    <lineage>
        <taxon>Eukaryota</taxon>
        <taxon>Fungi</taxon>
        <taxon>Dikarya</taxon>
        <taxon>Ascomycota</taxon>
        <taxon>Pezizomycotina</taxon>
        <taxon>Dothideomycetes</taxon>
        <taxon>Pleosporomycetidae</taxon>
        <taxon>Pleosporales</taxon>
        <taxon>Melanommataceae</taxon>
        <taxon>Melanomma</taxon>
    </lineage>
</organism>
<evidence type="ECO:0000313" key="11">
    <source>
        <dbReference type="Proteomes" id="UP000799757"/>
    </source>
</evidence>
<dbReference type="PROSITE" id="PS50011">
    <property type="entry name" value="PROTEIN_KINASE_DOM"/>
    <property type="match status" value="1"/>
</dbReference>
<keyword evidence="5 10" id="KW-0418">Kinase</keyword>
<evidence type="ECO:0000256" key="6">
    <source>
        <dbReference type="ARBA" id="ARBA00022840"/>
    </source>
</evidence>
<evidence type="ECO:0000256" key="5">
    <source>
        <dbReference type="ARBA" id="ARBA00022777"/>
    </source>
</evidence>
<dbReference type="InterPro" id="IPR050660">
    <property type="entry name" value="NEK_Ser/Thr_kinase"/>
</dbReference>
<dbReference type="Pfam" id="PF00069">
    <property type="entry name" value="Pkinase"/>
    <property type="match status" value="1"/>
</dbReference>
<dbReference type="GO" id="GO:0004674">
    <property type="term" value="F:protein serine/threonine kinase activity"/>
    <property type="evidence" value="ECO:0007669"/>
    <property type="project" value="UniProtKB-KW"/>
</dbReference>
<proteinExistence type="predicted"/>
<dbReference type="EMBL" id="MU001810">
    <property type="protein sequence ID" value="KAF2797289.1"/>
    <property type="molecule type" value="Genomic_DNA"/>
</dbReference>
<dbReference type="Proteomes" id="UP000799757">
    <property type="component" value="Unassembled WGS sequence"/>
</dbReference>
<protein>
    <recommendedName>
        <fullName evidence="1">non-specific serine/threonine protein kinase</fullName>
        <ecNumber evidence="1">2.7.11.1</ecNumber>
    </recommendedName>
</protein>
<feature type="non-terminal residue" evidence="10">
    <location>
        <position position="1"/>
    </location>
</feature>
<dbReference type="SUPFAM" id="SSF56112">
    <property type="entry name" value="Protein kinase-like (PK-like)"/>
    <property type="match status" value="1"/>
</dbReference>